<comment type="similarity">
    <text evidence="4">Belongs to the Maf family. YhdE subfamily.</text>
</comment>
<gene>
    <name evidence="5" type="primary">maf</name>
    <name evidence="5" type="ORF">CKO21_02475</name>
</gene>
<feature type="active site" description="Proton acceptor" evidence="4">
    <location>
        <position position="68"/>
    </location>
</feature>
<dbReference type="InterPro" id="IPR003697">
    <property type="entry name" value="Maf-like"/>
</dbReference>
<dbReference type="EC" id="3.6.1.9" evidence="4"/>
<dbReference type="GO" id="GO:0009117">
    <property type="term" value="P:nucleotide metabolic process"/>
    <property type="evidence" value="ECO:0007669"/>
    <property type="project" value="UniProtKB-KW"/>
</dbReference>
<dbReference type="Proteomes" id="UP000778970">
    <property type="component" value="Unassembled WGS sequence"/>
</dbReference>
<dbReference type="EMBL" id="NRRE01000011">
    <property type="protein sequence ID" value="MBK1696108.1"/>
    <property type="molecule type" value="Genomic_DNA"/>
</dbReference>
<dbReference type="GO" id="GO:0047429">
    <property type="term" value="F:nucleoside triphosphate diphosphatase activity"/>
    <property type="evidence" value="ECO:0007669"/>
    <property type="project" value="UniProtKB-EC"/>
</dbReference>
<comment type="cofactor">
    <cofactor evidence="1 4">
        <name>a divalent metal cation</name>
        <dbReference type="ChEBI" id="CHEBI:60240"/>
    </cofactor>
</comment>
<keyword evidence="6" id="KW-1185">Reference proteome</keyword>
<comment type="caution">
    <text evidence="5">The sequence shown here is derived from an EMBL/GenBank/DDBJ whole genome shotgun (WGS) entry which is preliminary data.</text>
</comment>
<name>A0A934QG33_9PROT</name>
<keyword evidence="4" id="KW-0963">Cytoplasm</keyword>
<evidence type="ECO:0000256" key="2">
    <source>
        <dbReference type="ARBA" id="ARBA00022801"/>
    </source>
</evidence>
<feature type="site" description="Important for substrate specificity" evidence="4">
    <location>
        <position position="69"/>
    </location>
</feature>
<dbReference type="AlphaFoldDB" id="A0A934QG33"/>
<evidence type="ECO:0000313" key="6">
    <source>
        <dbReference type="Proteomes" id="UP000778970"/>
    </source>
</evidence>
<evidence type="ECO:0000256" key="4">
    <source>
        <dbReference type="HAMAP-Rule" id="MF_00528"/>
    </source>
</evidence>
<feature type="site" description="Important for substrate specificity" evidence="4">
    <location>
        <position position="152"/>
    </location>
</feature>
<proteinExistence type="inferred from homology"/>
<accession>A0A934QG33</accession>
<evidence type="ECO:0000256" key="3">
    <source>
        <dbReference type="ARBA" id="ARBA00023080"/>
    </source>
</evidence>
<reference evidence="5" key="1">
    <citation type="submission" date="2017-08" db="EMBL/GenBank/DDBJ databases">
        <authorList>
            <person name="Imhoff J.F."/>
            <person name="Rahn T."/>
            <person name="Kuenzel S."/>
            <person name="Neulinger S.C."/>
        </authorList>
    </citation>
    <scope>NUCLEOTIDE SEQUENCE</scope>
    <source>
        <strain evidence="5">DSM 9154</strain>
    </source>
</reference>
<dbReference type="Pfam" id="PF02545">
    <property type="entry name" value="Maf"/>
    <property type="match status" value="1"/>
</dbReference>
<dbReference type="CDD" id="cd00555">
    <property type="entry name" value="Maf"/>
    <property type="match status" value="1"/>
</dbReference>
<dbReference type="PIRSF" id="PIRSF006305">
    <property type="entry name" value="Maf"/>
    <property type="match status" value="1"/>
</dbReference>
<dbReference type="InterPro" id="IPR029001">
    <property type="entry name" value="ITPase-like_fam"/>
</dbReference>
<protein>
    <recommendedName>
        <fullName evidence="4">dTTP/UTP pyrophosphatase</fullName>
        <shortName evidence="4">dTTPase/UTPase</shortName>
        <ecNumber evidence="4">3.6.1.9</ecNumber>
    </recommendedName>
    <alternativeName>
        <fullName evidence="4">Nucleoside triphosphate pyrophosphatase</fullName>
    </alternativeName>
    <alternativeName>
        <fullName evidence="4">Nucleotide pyrophosphatase</fullName>
        <shortName evidence="4">Nucleotide PPase</shortName>
    </alternativeName>
</protein>
<feature type="site" description="Important for substrate specificity" evidence="4">
    <location>
        <position position="10"/>
    </location>
</feature>
<evidence type="ECO:0000256" key="1">
    <source>
        <dbReference type="ARBA" id="ARBA00001968"/>
    </source>
</evidence>
<comment type="subcellular location">
    <subcellularLocation>
        <location evidence="4">Cytoplasm</location>
    </subcellularLocation>
</comment>
<dbReference type="PANTHER" id="PTHR43213">
    <property type="entry name" value="BIFUNCTIONAL DTTP/UTP PYROPHOSPHATASE/METHYLTRANSFERASE PROTEIN-RELATED"/>
    <property type="match status" value="1"/>
</dbReference>
<dbReference type="Gene3D" id="3.90.950.10">
    <property type="match status" value="1"/>
</dbReference>
<dbReference type="NCBIfam" id="TIGR00172">
    <property type="entry name" value="maf"/>
    <property type="match status" value="1"/>
</dbReference>
<comment type="function">
    <text evidence="4">Nucleoside triphosphate pyrophosphatase that hydrolyzes dTTP and UTP. May have a dual role in cell division arrest and in preventing the incorporation of modified nucleotides into cellular nucleic acids.</text>
</comment>
<dbReference type="HAMAP" id="MF_00528">
    <property type="entry name" value="Maf"/>
    <property type="match status" value="1"/>
</dbReference>
<dbReference type="GO" id="GO:0005737">
    <property type="term" value="C:cytoplasm"/>
    <property type="evidence" value="ECO:0007669"/>
    <property type="project" value="UniProtKB-SubCell"/>
</dbReference>
<reference evidence="5" key="2">
    <citation type="journal article" date="2020" name="Microorganisms">
        <title>Osmotic Adaptation and Compatible Solute Biosynthesis of Phototrophic Bacteria as Revealed from Genome Analyses.</title>
        <authorList>
            <person name="Imhoff J.F."/>
            <person name="Rahn T."/>
            <person name="Kunzel S."/>
            <person name="Keller A."/>
            <person name="Neulinger S.C."/>
        </authorList>
    </citation>
    <scope>NUCLEOTIDE SEQUENCE</scope>
    <source>
        <strain evidence="5">DSM 9154</strain>
    </source>
</reference>
<sequence length="196" mass="20734">MLVLASGSPRRVDLLGQVGVVPSEIDPADLDETPGRRETPRAYAARMARSKAHAVAQRHPTCYVLAADTVVAAGRRILDKPADAREARQRLEMLSGRRHCVYGGVCLVAPDGRAAERLVQTSVRFKRLHDVEIAGYVAGGEWQGKAGGYAIQGAAAAFVPWINGSYTNVVGLPLTETLALLDGMGVPRPPVGAASA</sequence>
<comment type="catalytic activity">
    <reaction evidence="4">
        <text>UTP + H2O = UMP + diphosphate + H(+)</text>
        <dbReference type="Rhea" id="RHEA:29395"/>
        <dbReference type="ChEBI" id="CHEBI:15377"/>
        <dbReference type="ChEBI" id="CHEBI:15378"/>
        <dbReference type="ChEBI" id="CHEBI:33019"/>
        <dbReference type="ChEBI" id="CHEBI:46398"/>
        <dbReference type="ChEBI" id="CHEBI:57865"/>
        <dbReference type="EC" id="3.6.1.9"/>
    </reaction>
</comment>
<keyword evidence="2 4" id="KW-0378">Hydrolase</keyword>
<evidence type="ECO:0000313" key="5">
    <source>
        <dbReference type="EMBL" id="MBK1696108.1"/>
    </source>
</evidence>
<dbReference type="SUPFAM" id="SSF52972">
    <property type="entry name" value="ITPase-like"/>
    <property type="match status" value="1"/>
</dbReference>
<organism evidence="5 6">
    <name type="scientific">Rhodovibrio salinarum</name>
    <dbReference type="NCBI Taxonomy" id="1087"/>
    <lineage>
        <taxon>Bacteria</taxon>
        <taxon>Pseudomonadati</taxon>
        <taxon>Pseudomonadota</taxon>
        <taxon>Alphaproteobacteria</taxon>
        <taxon>Rhodospirillales</taxon>
        <taxon>Rhodovibrionaceae</taxon>
        <taxon>Rhodovibrio</taxon>
    </lineage>
</organism>
<keyword evidence="3 4" id="KW-0546">Nucleotide metabolism</keyword>
<dbReference type="PANTHER" id="PTHR43213:SF5">
    <property type="entry name" value="BIFUNCTIONAL DTTP_UTP PYROPHOSPHATASE_METHYLTRANSFERASE PROTEIN-RELATED"/>
    <property type="match status" value="1"/>
</dbReference>
<dbReference type="RefSeq" id="WP_037257631.1">
    <property type="nucleotide sequence ID" value="NZ_NRRE01000011.1"/>
</dbReference>
<comment type="caution">
    <text evidence="4">Lacks conserved residue(s) required for the propagation of feature annotation.</text>
</comment>
<comment type="catalytic activity">
    <reaction evidence="4">
        <text>dTTP + H2O = dTMP + diphosphate + H(+)</text>
        <dbReference type="Rhea" id="RHEA:28534"/>
        <dbReference type="ChEBI" id="CHEBI:15377"/>
        <dbReference type="ChEBI" id="CHEBI:15378"/>
        <dbReference type="ChEBI" id="CHEBI:33019"/>
        <dbReference type="ChEBI" id="CHEBI:37568"/>
        <dbReference type="ChEBI" id="CHEBI:63528"/>
        <dbReference type="EC" id="3.6.1.9"/>
    </reaction>
</comment>